<dbReference type="PROSITE" id="PS00136">
    <property type="entry name" value="SUBTILASE_ASP"/>
    <property type="match status" value="1"/>
</dbReference>
<keyword evidence="8" id="KW-1185">Reference proteome</keyword>
<protein>
    <recommendedName>
        <fullName evidence="6">Peptidase S8/S53 domain-containing protein</fullName>
    </recommendedName>
</protein>
<dbReference type="GeneID" id="82154536"/>
<keyword evidence="3 4" id="KW-0720">Serine protease</keyword>
<dbReference type="AlphaFoldDB" id="R9IIL3"/>
<sequence length="564" mass="61867">MKNNKEWIFFALVSLFSFSSCVQEEMLQEEERGERYIKIDVPKLEKGTVSDLSIGSRSALYNDPVFSLQWGLSNSNGIDVNALKAWNWADGKKIKVAIIDSGVDKTHPDLSDNISSLSYDIMTGTSPSRVYDKHGTCCAGVIGAIRNNGIGIVGIAPNVEIMPISLDFEGNLNGSQMADAINWAWQNGADVINMSLTCSPNDKMTDAIKNALTKGRNGKGCVVVAASGNQGQSSVGYPANVEGVIAVGSIDRNGLHDPDSNYGENLDFVAPGVNVWTTILNGEYDVLNGTSLAAPMISGIAALLLSLDSEATASEVYWNMVDACRELPENTHNKIGHGLVDAYLTLMVSKFGEVEEEISGNHFKDSCPISYSVPEPFDMEWVVTSNYVEPSLNDENTTVTKVVRTYKGQSIEIPNTKKGAGIRYDVEGHVVDEFGQTLKTIRTCLTSGPPSPMTGTLQWQASSTVGDHYIDWETGGNFDSQYPTYDMNYSYEPLVNRYDNITNNPQYGVRIEEKSFAEVEDFNVDCSCYKINFRGASGFMTDTFIWITTDEGEGRPFRIQTFVE</sequence>
<dbReference type="PANTHER" id="PTHR42884">
    <property type="entry name" value="PROPROTEIN CONVERTASE SUBTILISIN/KEXIN-RELATED"/>
    <property type="match status" value="1"/>
</dbReference>
<dbReference type="PROSITE" id="PS51892">
    <property type="entry name" value="SUBTILASE"/>
    <property type="match status" value="1"/>
</dbReference>
<accession>R9IIL3</accession>
<dbReference type="STRING" id="1235788.C802_01688"/>
<dbReference type="PROSITE" id="PS00137">
    <property type="entry name" value="SUBTILASE_HIS"/>
    <property type="match status" value="1"/>
</dbReference>
<organism evidence="7 8">
    <name type="scientific">Phocaeicola sartorii</name>
    <dbReference type="NCBI Taxonomy" id="671267"/>
    <lineage>
        <taxon>Bacteria</taxon>
        <taxon>Pseudomonadati</taxon>
        <taxon>Bacteroidota</taxon>
        <taxon>Bacteroidia</taxon>
        <taxon>Bacteroidales</taxon>
        <taxon>Bacteroidaceae</taxon>
        <taxon>Phocaeicola</taxon>
    </lineage>
</organism>
<dbReference type="GO" id="GO:0004252">
    <property type="term" value="F:serine-type endopeptidase activity"/>
    <property type="evidence" value="ECO:0007669"/>
    <property type="project" value="UniProtKB-UniRule"/>
</dbReference>
<proteinExistence type="inferred from homology"/>
<dbReference type="PROSITE" id="PS00138">
    <property type="entry name" value="SUBTILASE_SER"/>
    <property type="match status" value="1"/>
</dbReference>
<dbReference type="InterPro" id="IPR036852">
    <property type="entry name" value="Peptidase_S8/S53_dom_sf"/>
</dbReference>
<evidence type="ECO:0000256" key="2">
    <source>
        <dbReference type="ARBA" id="ARBA00022801"/>
    </source>
</evidence>
<keyword evidence="2 4" id="KW-0378">Hydrolase</keyword>
<dbReference type="InterPro" id="IPR000209">
    <property type="entry name" value="Peptidase_S8/S53_dom"/>
</dbReference>
<reference evidence="7 8" key="1">
    <citation type="submission" date="2013-04" db="EMBL/GenBank/DDBJ databases">
        <title>The Genome Sequence of Bacteroides massiliensis dnLKV3.</title>
        <authorList>
            <consortium name="The Broad Institute Genomics Platform"/>
            <consortium name="The Broad Institute Genome Sequencing Center for Infectious Disease"/>
            <person name="Earl A."/>
            <person name="Xavier R."/>
            <person name="Kuhn K."/>
            <person name="Stappenbeck T."/>
            <person name="Walker B."/>
            <person name="Young S."/>
            <person name="Zeng Q."/>
            <person name="Gargeya S."/>
            <person name="Fitzgerald M."/>
            <person name="Haas B."/>
            <person name="Abouelleil A."/>
            <person name="Allen A.W."/>
            <person name="Alvarado L."/>
            <person name="Arachchi H.M."/>
            <person name="Berlin A.M."/>
            <person name="Chapman S.B."/>
            <person name="Gainer-Dewar J."/>
            <person name="Goldberg J."/>
            <person name="Griggs A."/>
            <person name="Gujja S."/>
            <person name="Hansen M."/>
            <person name="Howarth C."/>
            <person name="Imamovic A."/>
            <person name="Ireland A."/>
            <person name="Larimer J."/>
            <person name="McCowan C."/>
            <person name="Murphy C."/>
            <person name="Pearson M."/>
            <person name="Poon T.W."/>
            <person name="Priest M."/>
            <person name="Roberts A."/>
            <person name="Saif S."/>
            <person name="Shea T."/>
            <person name="Sisk P."/>
            <person name="Sykes S."/>
            <person name="Wortman J."/>
            <person name="Nusbaum C."/>
            <person name="Birren B."/>
        </authorList>
    </citation>
    <scope>NUCLEOTIDE SEQUENCE [LARGE SCALE GENOMIC DNA]</scope>
    <source>
        <strain evidence="8">dnLKV3</strain>
    </source>
</reference>
<evidence type="ECO:0000256" key="3">
    <source>
        <dbReference type="ARBA" id="ARBA00022825"/>
    </source>
</evidence>
<dbReference type="OrthoDB" id="1489355at2"/>
<dbReference type="GO" id="GO:0016020">
    <property type="term" value="C:membrane"/>
    <property type="evidence" value="ECO:0007669"/>
    <property type="project" value="TreeGrafter"/>
</dbReference>
<feature type="active site" description="Charge relay system" evidence="4">
    <location>
        <position position="291"/>
    </location>
</feature>
<dbReference type="RefSeq" id="WP_016276088.1">
    <property type="nucleotide sequence ID" value="NZ_JABVZU010000003.1"/>
</dbReference>
<evidence type="ECO:0000256" key="1">
    <source>
        <dbReference type="ARBA" id="ARBA00022670"/>
    </source>
</evidence>
<comment type="caution">
    <text evidence="7">The sequence shown here is derived from an EMBL/GenBank/DDBJ whole genome shotgun (WGS) entry which is preliminary data.</text>
</comment>
<dbReference type="SUPFAM" id="SSF52743">
    <property type="entry name" value="Subtilisin-like"/>
    <property type="match status" value="1"/>
</dbReference>
<dbReference type="PATRIC" id="fig|1235788.3.peg.1724"/>
<evidence type="ECO:0000313" key="8">
    <source>
        <dbReference type="Proteomes" id="UP000014200"/>
    </source>
</evidence>
<dbReference type="HOGENOM" id="CLU_482882_0_0_10"/>
<feature type="domain" description="Peptidase S8/S53" evidence="6">
    <location>
        <begin position="91"/>
        <end position="338"/>
    </location>
</feature>
<dbReference type="InterPro" id="IPR015500">
    <property type="entry name" value="Peptidase_S8_subtilisin-rel"/>
</dbReference>
<evidence type="ECO:0000259" key="6">
    <source>
        <dbReference type="Pfam" id="PF00082"/>
    </source>
</evidence>
<dbReference type="Gene3D" id="3.40.50.200">
    <property type="entry name" value="Peptidase S8/S53 domain"/>
    <property type="match status" value="1"/>
</dbReference>
<evidence type="ECO:0000256" key="4">
    <source>
        <dbReference type="PROSITE-ProRule" id="PRU01240"/>
    </source>
</evidence>
<dbReference type="Proteomes" id="UP000014200">
    <property type="component" value="Unassembled WGS sequence"/>
</dbReference>
<dbReference type="InterPro" id="IPR023827">
    <property type="entry name" value="Peptidase_S8_Asp-AS"/>
</dbReference>
<feature type="active site" description="Charge relay system" evidence="4">
    <location>
        <position position="100"/>
    </location>
</feature>
<dbReference type="InterPro" id="IPR022398">
    <property type="entry name" value="Peptidase_S8_His-AS"/>
</dbReference>
<keyword evidence="1 4" id="KW-0645">Protease</keyword>
<dbReference type="EMBL" id="ASSP01000009">
    <property type="protein sequence ID" value="EOS13841.1"/>
    <property type="molecule type" value="Genomic_DNA"/>
</dbReference>
<comment type="similarity">
    <text evidence="4 5">Belongs to the peptidase S8 family.</text>
</comment>
<dbReference type="InterPro" id="IPR023828">
    <property type="entry name" value="Peptidase_S8_Ser-AS"/>
</dbReference>
<dbReference type="Pfam" id="PF00082">
    <property type="entry name" value="Peptidase_S8"/>
    <property type="match status" value="1"/>
</dbReference>
<dbReference type="GO" id="GO:0016485">
    <property type="term" value="P:protein processing"/>
    <property type="evidence" value="ECO:0007669"/>
    <property type="project" value="TreeGrafter"/>
</dbReference>
<evidence type="ECO:0000256" key="5">
    <source>
        <dbReference type="RuleBase" id="RU003355"/>
    </source>
</evidence>
<dbReference type="PANTHER" id="PTHR42884:SF14">
    <property type="entry name" value="NEUROENDOCRINE CONVERTASE 1"/>
    <property type="match status" value="1"/>
</dbReference>
<dbReference type="PROSITE" id="PS51257">
    <property type="entry name" value="PROKAR_LIPOPROTEIN"/>
    <property type="match status" value="1"/>
</dbReference>
<dbReference type="PRINTS" id="PR00723">
    <property type="entry name" value="SUBTILISIN"/>
</dbReference>
<name>R9IIL3_9BACT</name>
<feature type="active site" description="Charge relay system" evidence="4">
    <location>
        <position position="134"/>
    </location>
</feature>
<gene>
    <name evidence="7" type="ORF">C802_01688</name>
</gene>
<evidence type="ECO:0000313" key="7">
    <source>
        <dbReference type="EMBL" id="EOS13841.1"/>
    </source>
</evidence>